<dbReference type="PANTHER" id="PTHR35149:SF1">
    <property type="entry name" value="DUF5655 DOMAIN-CONTAINING PROTEIN"/>
    <property type="match status" value="1"/>
</dbReference>
<reference evidence="4 5" key="1">
    <citation type="submission" date="2017-02" db="EMBL/GenBank/DDBJ databases">
        <title>Draft genome sequence of Moraxella porci CCUG 54912T type strain.</title>
        <authorList>
            <person name="Salva-Serra F."/>
            <person name="Engstrom-Jakobsson H."/>
            <person name="Thorell K."/>
            <person name="Jaen-Luchoro D."/>
            <person name="Gonzales-Siles L."/>
            <person name="Karlsson R."/>
            <person name="Yazdan S."/>
            <person name="Boulund F."/>
            <person name="Johnning A."/>
            <person name="Engstrand L."/>
            <person name="Kristiansson E."/>
            <person name="Moore E."/>
        </authorList>
    </citation>
    <scope>NUCLEOTIDE SEQUENCE [LARGE SCALE GENOMIC DNA]</scope>
    <source>
        <strain evidence="4 5">CCUG 54912</strain>
    </source>
</reference>
<evidence type="ECO:0000313" key="4">
    <source>
        <dbReference type="EMBL" id="OOS23947.1"/>
    </source>
</evidence>
<comment type="caution">
    <text evidence="4">The sequence shown here is derived from an EMBL/GenBank/DDBJ whole genome shotgun (WGS) entry which is preliminary data.</text>
</comment>
<protein>
    <recommendedName>
        <fullName evidence="6">DUF262 domain-containing protein</fullName>
    </recommendedName>
</protein>
<evidence type="ECO:0000256" key="1">
    <source>
        <dbReference type="SAM" id="MobiDB-lite"/>
    </source>
</evidence>
<dbReference type="InterPro" id="IPR004919">
    <property type="entry name" value="GmrSD_N"/>
</dbReference>
<feature type="compositionally biased region" description="Basic and acidic residues" evidence="1">
    <location>
        <begin position="322"/>
        <end position="333"/>
    </location>
</feature>
<keyword evidence="5" id="KW-1185">Reference proteome</keyword>
<dbReference type="Pfam" id="PF03235">
    <property type="entry name" value="GmrSD_N"/>
    <property type="match status" value="1"/>
</dbReference>
<dbReference type="EMBL" id="MUYV01000011">
    <property type="protein sequence ID" value="OOS23947.1"/>
    <property type="molecule type" value="Genomic_DNA"/>
</dbReference>
<organism evidence="4 5">
    <name type="scientific">Moraxella porci DSM 25326</name>
    <dbReference type="NCBI Taxonomy" id="573983"/>
    <lineage>
        <taxon>Bacteria</taxon>
        <taxon>Pseudomonadati</taxon>
        <taxon>Pseudomonadota</taxon>
        <taxon>Gammaproteobacteria</taxon>
        <taxon>Moraxellales</taxon>
        <taxon>Moraxellaceae</taxon>
        <taxon>Moraxella</taxon>
    </lineage>
</organism>
<dbReference type="STRING" id="573983.B0681_08270"/>
<sequence>MSEAVKLLTIEQLLSQESQDHYLIPVYQRNYAWGGVEIGQLVQDLYKAFEQDKDKAYYLGTLVVHHRADGRYEVIDGQQRLTTLHILNKCLSKFDGGLTLSEIQWDAEQTNLDFESRPESKAQIDNPAVAIKADSGIAHGFEAMWQALINLKNLEDAKLKDRELIDQFKEFINKQVKICRTIVPKDTDLNHYFEIMNTRGEQLEKHEIIKAQLMGKLNQEDQKAFATIWDACSDMSRFAVSGLPTQMREEFFKQKFIGQYNLGFDEFKNSIQPTEGQQDNEEADDSENQSNAEKDGDSQNQSNTAMPILSLIDSNKNPSINKPEDKDNTDDGKYQSVIDFPNFLLHVLKVRADDAEKEKISLDDESLLTAFEHLTDADADADAIKQFVMDLLKCRLLFDYYVIKQDNRKASDGTEVKWAILQPELSNNSIYAKNTFQTNQGGESTFNEQLVMAQAMFHVSHSSRIYKTWLQDVLAYLWKNYSSIQNGGEAFLDELHRLAHNYYKKQRDKLSYPNVSYFMLNYVDYRLWYEWKQEWKQAGQKGERDFFEKYAPNQNSSAKELKKAFDKFVFMHRSSIEHCYPRNPEDDAKKVDERQLDELNQLGNLCLVSHSENSRLSNLLPDAKRGKVIARLNSGRSTQSLSQLIMLMHEKWEVSQIDGEVSQIDIYTGELKNLIENQIEAIAQ</sequence>
<feature type="domain" description="GmrSD restriction endonucleases N-terminal" evidence="2">
    <location>
        <begin position="10"/>
        <end position="214"/>
    </location>
</feature>
<feature type="compositionally biased region" description="Acidic residues" evidence="1">
    <location>
        <begin position="278"/>
        <end position="287"/>
    </location>
</feature>
<dbReference type="RefSeq" id="WP_078318261.1">
    <property type="nucleotide sequence ID" value="NZ_MUYV01000011.1"/>
</dbReference>
<dbReference type="AlphaFoldDB" id="A0A1T0CNL7"/>
<name>A0A1T0CNL7_9GAMM</name>
<feature type="region of interest" description="Disordered" evidence="1">
    <location>
        <begin position="270"/>
        <end position="334"/>
    </location>
</feature>
<proteinExistence type="predicted"/>
<evidence type="ECO:0000259" key="2">
    <source>
        <dbReference type="Pfam" id="PF03235"/>
    </source>
</evidence>
<gene>
    <name evidence="4" type="ORF">B0681_08270</name>
</gene>
<dbReference type="Pfam" id="PF07510">
    <property type="entry name" value="GmrSD_C"/>
    <property type="match status" value="1"/>
</dbReference>
<evidence type="ECO:0000259" key="3">
    <source>
        <dbReference type="Pfam" id="PF07510"/>
    </source>
</evidence>
<feature type="domain" description="GmrSD restriction endonucleases C-terminal" evidence="3">
    <location>
        <begin position="549"/>
        <end position="630"/>
    </location>
</feature>
<dbReference type="PANTHER" id="PTHR35149">
    <property type="entry name" value="SLL5132 PROTEIN"/>
    <property type="match status" value="1"/>
</dbReference>
<evidence type="ECO:0008006" key="6">
    <source>
        <dbReference type="Google" id="ProtNLM"/>
    </source>
</evidence>
<dbReference type="Proteomes" id="UP000190683">
    <property type="component" value="Unassembled WGS sequence"/>
</dbReference>
<dbReference type="InterPro" id="IPR011089">
    <property type="entry name" value="GmrSD_C"/>
</dbReference>
<evidence type="ECO:0000313" key="5">
    <source>
        <dbReference type="Proteomes" id="UP000190683"/>
    </source>
</evidence>
<accession>A0A1T0CNL7</accession>